<dbReference type="PANTHER" id="PTHR11078">
    <property type="entry name" value="N UTILIZATION SUBSTANCE PROTEIN B-RELATED"/>
    <property type="match status" value="1"/>
</dbReference>
<sequence length="150" mass="16610">MGGRRKAREKALQILFQLDFCTADVGPVLNEFWSTHPTGPAVREFTEKLVRGTFEHREGIDDMIGSTLENWTLDRLAAVDRAILRFAAFELMFLPEIPPKVTINEAVEIAKSYGTEESGRFINGVLDKIRGKIGKSIELTELPGTGSSTG</sequence>
<dbReference type="NCBIfam" id="TIGR01951">
    <property type="entry name" value="nusB"/>
    <property type="match status" value="1"/>
</dbReference>
<evidence type="ECO:0000256" key="1">
    <source>
        <dbReference type="ARBA" id="ARBA00005952"/>
    </source>
</evidence>
<comment type="function">
    <text evidence="6">Involved in transcription antitermination. Required for transcription of ribosomal RNA (rRNA) genes. Binds specifically to the boxA antiterminator sequence of the ribosomal RNA (rrn) operons.</text>
</comment>
<name>A0A419EVL4_9BACT</name>
<organism evidence="8 9">
    <name type="scientific">Candidatus Abyssobacteria bacterium SURF_17</name>
    <dbReference type="NCBI Taxonomy" id="2093361"/>
    <lineage>
        <taxon>Bacteria</taxon>
        <taxon>Pseudomonadati</taxon>
        <taxon>Candidatus Hydrogenedentota</taxon>
        <taxon>Candidatus Abyssobacteria</taxon>
    </lineage>
</organism>
<dbReference type="CDD" id="cd00619">
    <property type="entry name" value="Terminator_NusB"/>
    <property type="match status" value="1"/>
</dbReference>
<evidence type="ECO:0000256" key="2">
    <source>
        <dbReference type="ARBA" id="ARBA00022814"/>
    </source>
</evidence>
<dbReference type="GO" id="GO:0006353">
    <property type="term" value="P:DNA-templated transcription termination"/>
    <property type="evidence" value="ECO:0007669"/>
    <property type="project" value="UniProtKB-UniRule"/>
</dbReference>
<evidence type="ECO:0000256" key="3">
    <source>
        <dbReference type="ARBA" id="ARBA00022884"/>
    </source>
</evidence>
<gene>
    <name evidence="6 8" type="primary">nusB</name>
    <name evidence="8" type="ORF">C4532_12605</name>
</gene>
<comment type="similarity">
    <text evidence="1 6">Belongs to the NusB family.</text>
</comment>
<evidence type="ECO:0000256" key="5">
    <source>
        <dbReference type="ARBA" id="ARBA00023163"/>
    </source>
</evidence>
<evidence type="ECO:0000256" key="4">
    <source>
        <dbReference type="ARBA" id="ARBA00023015"/>
    </source>
</evidence>
<feature type="domain" description="NusB/RsmB/TIM44" evidence="7">
    <location>
        <begin position="5"/>
        <end position="129"/>
    </location>
</feature>
<keyword evidence="3 6" id="KW-0694">RNA-binding</keyword>
<accession>A0A419EVL4</accession>
<evidence type="ECO:0000256" key="6">
    <source>
        <dbReference type="HAMAP-Rule" id="MF_00073"/>
    </source>
</evidence>
<comment type="caution">
    <text evidence="8">The sequence shown here is derived from an EMBL/GenBank/DDBJ whole genome shotgun (WGS) entry which is preliminary data.</text>
</comment>
<dbReference type="AlphaFoldDB" id="A0A419EVL4"/>
<dbReference type="PANTHER" id="PTHR11078:SF3">
    <property type="entry name" value="ANTITERMINATION NUSB DOMAIN-CONTAINING PROTEIN"/>
    <property type="match status" value="1"/>
</dbReference>
<evidence type="ECO:0000313" key="9">
    <source>
        <dbReference type="Proteomes" id="UP000285961"/>
    </source>
</evidence>
<dbReference type="InterPro" id="IPR011605">
    <property type="entry name" value="NusB_fam"/>
</dbReference>
<dbReference type="InterPro" id="IPR006027">
    <property type="entry name" value="NusB_RsmB_TIM44"/>
</dbReference>
<evidence type="ECO:0000259" key="7">
    <source>
        <dbReference type="Pfam" id="PF01029"/>
    </source>
</evidence>
<dbReference type="EMBL" id="QZKI01000091">
    <property type="protein sequence ID" value="RJP68481.1"/>
    <property type="molecule type" value="Genomic_DNA"/>
</dbReference>
<dbReference type="HAMAP" id="MF_00073">
    <property type="entry name" value="NusB"/>
    <property type="match status" value="1"/>
</dbReference>
<dbReference type="InterPro" id="IPR035926">
    <property type="entry name" value="NusB-like_sf"/>
</dbReference>
<dbReference type="GO" id="GO:0003723">
    <property type="term" value="F:RNA binding"/>
    <property type="evidence" value="ECO:0007669"/>
    <property type="project" value="UniProtKB-UniRule"/>
</dbReference>
<dbReference type="Pfam" id="PF01029">
    <property type="entry name" value="NusB"/>
    <property type="match status" value="1"/>
</dbReference>
<keyword evidence="2 6" id="KW-0889">Transcription antitermination</keyword>
<proteinExistence type="inferred from homology"/>
<keyword evidence="5 6" id="KW-0804">Transcription</keyword>
<dbReference type="GO" id="GO:0031564">
    <property type="term" value="P:transcription antitermination"/>
    <property type="evidence" value="ECO:0007669"/>
    <property type="project" value="UniProtKB-KW"/>
</dbReference>
<keyword evidence="4 6" id="KW-0805">Transcription regulation</keyword>
<dbReference type="Gene3D" id="1.10.940.10">
    <property type="entry name" value="NusB-like"/>
    <property type="match status" value="1"/>
</dbReference>
<protein>
    <recommendedName>
        <fullName evidence="6">Transcription antitermination protein NusB</fullName>
    </recommendedName>
    <alternativeName>
        <fullName evidence="6">Antitermination factor NusB</fullName>
    </alternativeName>
</protein>
<dbReference type="Proteomes" id="UP000285961">
    <property type="component" value="Unassembled WGS sequence"/>
</dbReference>
<dbReference type="GO" id="GO:0005829">
    <property type="term" value="C:cytosol"/>
    <property type="evidence" value="ECO:0007669"/>
    <property type="project" value="TreeGrafter"/>
</dbReference>
<dbReference type="SUPFAM" id="SSF48013">
    <property type="entry name" value="NusB-like"/>
    <property type="match status" value="1"/>
</dbReference>
<reference evidence="8 9" key="1">
    <citation type="journal article" date="2017" name="ISME J.">
        <title>Energy and carbon metabolisms in a deep terrestrial subsurface fluid microbial community.</title>
        <authorList>
            <person name="Momper L."/>
            <person name="Jungbluth S.P."/>
            <person name="Lee M.D."/>
            <person name="Amend J.P."/>
        </authorList>
    </citation>
    <scope>NUCLEOTIDE SEQUENCE [LARGE SCALE GENOMIC DNA]</scope>
    <source>
        <strain evidence="8">SURF_17</strain>
    </source>
</reference>
<evidence type="ECO:0000313" key="8">
    <source>
        <dbReference type="EMBL" id="RJP68481.1"/>
    </source>
</evidence>